<dbReference type="Gene3D" id="3.60.110.10">
    <property type="entry name" value="Carbon-nitrogen hydrolase"/>
    <property type="match status" value="1"/>
</dbReference>
<proteinExistence type="predicted"/>
<feature type="compositionally biased region" description="Basic and acidic residues" evidence="1">
    <location>
        <begin position="676"/>
        <end position="685"/>
    </location>
</feature>
<feature type="compositionally biased region" description="Basic residues" evidence="1">
    <location>
        <begin position="820"/>
        <end position="833"/>
    </location>
</feature>
<feature type="region of interest" description="Disordered" evidence="1">
    <location>
        <begin position="950"/>
        <end position="970"/>
    </location>
</feature>
<dbReference type="CDD" id="cd07566">
    <property type="entry name" value="ScNTA1_like"/>
    <property type="match status" value="1"/>
</dbReference>
<dbReference type="EMBL" id="LKCW01000067">
    <property type="protein sequence ID" value="KPM41310.1"/>
    <property type="molecule type" value="Genomic_DNA"/>
</dbReference>
<feature type="region of interest" description="Disordered" evidence="1">
    <location>
        <begin position="669"/>
        <end position="924"/>
    </location>
</feature>
<comment type="caution">
    <text evidence="3">The sequence shown here is derived from an EMBL/GenBank/DDBJ whole genome shotgun (WGS) entry which is preliminary data.</text>
</comment>
<dbReference type="Pfam" id="PF00795">
    <property type="entry name" value="CN_hydrolase"/>
    <property type="match status" value="1"/>
</dbReference>
<dbReference type="STRING" id="78410.A0A0P7BJE0"/>
<dbReference type="Proteomes" id="UP000050424">
    <property type="component" value="Unassembled WGS sequence"/>
</dbReference>
<dbReference type="OrthoDB" id="201515at2759"/>
<feature type="region of interest" description="Disordered" evidence="1">
    <location>
        <begin position="609"/>
        <end position="650"/>
    </location>
</feature>
<feature type="compositionally biased region" description="Basic and acidic residues" evidence="1">
    <location>
        <begin position="695"/>
        <end position="706"/>
    </location>
</feature>
<feature type="compositionally biased region" description="Polar residues" evidence="1">
    <location>
        <begin position="768"/>
        <end position="778"/>
    </location>
</feature>
<dbReference type="SUPFAM" id="SSF56317">
    <property type="entry name" value="Carbon-nitrogen hydrolase"/>
    <property type="match status" value="1"/>
</dbReference>
<feature type="region of interest" description="Disordered" evidence="1">
    <location>
        <begin position="486"/>
        <end position="578"/>
    </location>
</feature>
<feature type="compositionally biased region" description="Basic and acidic residues" evidence="1">
    <location>
        <begin position="487"/>
        <end position="503"/>
    </location>
</feature>
<organism evidence="3 4">
    <name type="scientific">Neonectria ditissima</name>
    <dbReference type="NCBI Taxonomy" id="78410"/>
    <lineage>
        <taxon>Eukaryota</taxon>
        <taxon>Fungi</taxon>
        <taxon>Dikarya</taxon>
        <taxon>Ascomycota</taxon>
        <taxon>Pezizomycotina</taxon>
        <taxon>Sordariomycetes</taxon>
        <taxon>Hypocreomycetidae</taxon>
        <taxon>Hypocreales</taxon>
        <taxon>Nectriaceae</taxon>
        <taxon>Neonectria</taxon>
    </lineage>
</organism>
<feature type="compositionally biased region" description="Basic and acidic residues" evidence="1">
    <location>
        <begin position="347"/>
        <end position="372"/>
    </location>
</feature>
<dbReference type="InterPro" id="IPR003010">
    <property type="entry name" value="C-N_Hydrolase"/>
</dbReference>
<feature type="compositionally biased region" description="Polar residues" evidence="1">
    <location>
        <begin position="837"/>
        <end position="863"/>
    </location>
</feature>
<feature type="compositionally biased region" description="Basic and acidic residues" evidence="1">
    <location>
        <begin position="952"/>
        <end position="961"/>
    </location>
</feature>
<reference evidence="3 4" key="1">
    <citation type="submission" date="2015-09" db="EMBL/GenBank/DDBJ databases">
        <title>Draft genome of a European isolate of the apple canker pathogen Neonectria ditissima.</title>
        <authorList>
            <person name="Gomez-Cortecero A."/>
            <person name="Harrison R.J."/>
            <person name="Armitage A.D."/>
        </authorList>
    </citation>
    <scope>NUCLEOTIDE SEQUENCE [LARGE SCALE GENOMIC DNA]</scope>
    <source>
        <strain evidence="3 4">R09/05</strain>
    </source>
</reference>
<dbReference type="GO" id="GO:0008418">
    <property type="term" value="F:protein-N-terminal asparagine amidohydrolase activity"/>
    <property type="evidence" value="ECO:0007669"/>
    <property type="project" value="InterPro"/>
</dbReference>
<evidence type="ECO:0000256" key="1">
    <source>
        <dbReference type="SAM" id="MobiDB-lite"/>
    </source>
</evidence>
<evidence type="ECO:0000259" key="2">
    <source>
        <dbReference type="PROSITE" id="PS50263"/>
    </source>
</evidence>
<evidence type="ECO:0000313" key="3">
    <source>
        <dbReference type="EMBL" id="KPM41310.1"/>
    </source>
</evidence>
<accession>A0A0P7BJE0</accession>
<dbReference type="PROSITE" id="PS50263">
    <property type="entry name" value="CN_HYDROLASE"/>
    <property type="match status" value="1"/>
</dbReference>
<sequence length="970" mass="108701">MRIGCLQFAPAVGDVDNNLNRADAVLNRADPQELDLLVLPELAFSGYNFRSLQEISPFLEPSGSGITSLWARTQALKHDCTVIVGYPEKVDLAERWPANPEYYNSAIVVSYEGDTVANYRKTHLYYTDETWALENPKGFFGKPLPGLGRVSIGICMDLNPYKFQTPWETFEFATHVVNSRTRLVVVSMAWITQEDPRIFSQEPQEADMNTLTYWISRLEPIIRAEWDEEVIVVFANRTGTEDEATYAGTSAVVGIKSGEVWVYGILGRGDKELLVVDTDAPPFAKLVYRPDGDTLEVENESPSDLTHHRLSLPSGPNSPEQDFRRHLGSYTNDRPDTRAPEPTARQEQTRKAASYHRDDLSISVSQKHEAQNRQEPFSVHTPSAPSPTPQHMRPRLPTQTAEPATHQYFDSDSFNSSRGATFFGENNQHQDTNTGLTHHQMGLHRKVSPSNSSEGYLSEGVTSGNYGIVHSHHDVQETEDLWMLGPEDDHERHGRVENRHSLRSDVSVWNNQHGRPRTMATLPTPPQEPTTKKAPQIREKTSQSRTSRRSRSRQPESERSRHESRSSNPNRAKTTRPAASELKAGLSLLNEMAPRADSAQEPLLRFLEDRSDDPAGKFPARDGKSANHSLPRMDTNVTHPHHERALSGNSIPVAMDPSIWRNLAFPASALPSQRQPSERQLSEHRSSKRQPPKRQPSERRSSDHVQNDQPILRPASRSRIGKRDALNQRRDDDQGPLSNPNASRDRSGSATQSNHESRAISRGRPRSSKPSDSQQIQSPPGREPRTNSRRSRKPSQSDIDLSQFRLIEDYPSRNCPLHGSRSRSRARHGHSSSRQRTPATGQTQAPLPRQRTGSRPPMQNTPASAVPKVLYTEKAASRSTTDLPKQGKPAEQAALRVKHESSDSVDTMTSSASTLSPGQDEPRTPVAMVLMPELEDTAYRTAAANRFPPVKSVEREDERSHIGRPRSAIW</sequence>
<feature type="region of interest" description="Disordered" evidence="1">
    <location>
        <begin position="294"/>
        <end position="402"/>
    </location>
</feature>
<dbReference type="InterPro" id="IPR036526">
    <property type="entry name" value="C-N_Hydrolase_sf"/>
</dbReference>
<dbReference type="PANTHER" id="PTHR11750">
    <property type="entry name" value="PROTEIN N-TERMINAL AMIDASE"/>
    <property type="match status" value="1"/>
</dbReference>
<feature type="compositionally biased region" description="Basic and acidic residues" evidence="1">
    <location>
        <begin position="721"/>
        <end position="733"/>
    </location>
</feature>
<keyword evidence="4" id="KW-1185">Reference proteome</keyword>
<feature type="compositionally biased region" description="Basic and acidic residues" evidence="1">
    <location>
        <begin position="553"/>
        <end position="565"/>
    </location>
</feature>
<feature type="compositionally biased region" description="Basic and acidic residues" evidence="1">
    <location>
        <begin position="609"/>
        <end position="625"/>
    </location>
</feature>
<dbReference type="InterPro" id="IPR039703">
    <property type="entry name" value="Nta1"/>
</dbReference>
<dbReference type="AlphaFoldDB" id="A0A0P7BJE0"/>
<gene>
    <name evidence="3" type="ORF">AK830_g5238</name>
</gene>
<dbReference type="GO" id="GO:0030163">
    <property type="term" value="P:protein catabolic process"/>
    <property type="evidence" value="ECO:0007669"/>
    <property type="project" value="TreeGrafter"/>
</dbReference>
<feature type="compositionally biased region" description="Polar residues" evidence="1">
    <location>
        <begin position="904"/>
        <end position="917"/>
    </location>
</feature>
<dbReference type="GO" id="GO:0070773">
    <property type="term" value="F:protein-N-terminal glutamine amidohydrolase activity"/>
    <property type="evidence" value="ECO:0007669"/>
    <property type="project" value="InterPro"/>
</dbReference>
<name>A0A0P7BJE0_9HYPO</name>
<evidence type="ECO:0000313" key="4">
    <source>
        <dbReference type="Proteomes" id="UP000050424"/>
    </source>
</evidence>
<feature type="domain" description="CN hydrolase" evidence="2">
    <location>
        <begin position="1"/>
        <end position="280"/>
    </location>
</feature>
<dbReference type="PANTHER" id="PTHR11750:SF26">
    <property type="entry name" value="PROTEIN N-TERMINAL AMIDASE"/>
    <property type="match status" value="1"/>
</dbReference>
<feature type="compositionally biased region" description="Polar residues" evidence="1">
    <location>
        <begin position="736"/>
        <end position="754"/>
    </location>
</feature>
<protein>
    <recommendedName>
        <fullName evidence="2">CN hydrolase domain-containing protein</fullName>
    </recommendedName>
</protein>